<dbReference type="GeneID" id="91101602"/>
<dbReference type="RefSeq" id="XP_066082694.1">
    <property type="nucleotide sequence ID" value="XM_066226597.1"/>
</dbReference>
<organism evidence="1 2">
    <name type="scientific">Kwoniella europaea PYCC6329</name>
    <dbReference type="NCBI Taxonomy" id="1423913"/>
    <lineage>
        <taxon>Eukaryota</taxon>
        <taxon>Fungi</taxon>
        <taxon>Dikarya</taxon>
        <taxon>Basidiomycota</taxon>
        <taxon>Agaricomycotina</taxon>
        <taxon>Tremellomycetes</taxon>
        <taxon>Tremellales</taxon>
        <taxon>Cryptococcaceae</taxon>
        <taxon>Kwoniella</taxon>
    </lineage>
</organism>
<evidence type="ECO:0008006" key="3">
    <source>
        <dbReference type="Google" id="ProtNLM"/>
    </source>
</evidence>
<dbReference type="EMBL" id="CP144089">
    <property type="protein sequence ID" value="WWD04727.1"/>
    <property type="molecule type" value="Genomic_DNA"/>
</dbReference>
<dbReference type="AlphaFoldDB" id="A0AAX4KE06"/>
<sequence>MDVRRLIPYVLYTLKFPEDSLRALHSTSGMKAIHLPSTHFEFTIPSNCCTTLIIDINSTIVASTEATQAPRETIASQLWQEDLYTLVPQSMRDGYQRTYNGLGTSDPTEAEWLKGRWTAYQTYASKVVQDSINAEIDSVARSNGSMTDQAKRKLWGDGYATFSNSSERQSLLRQKNALDDAFNGDWTKISDQRVMADIGKHWLVDLERRG</sequence>
<evidence type="ECO:0000313" key="2">
    <source>
        <dbReference type="Proteomes" id="UP001358614"/>
    </source>
</evidence>
<gene>
    <name evidence="1" type="ORF">V865_002798</name>
</gene>
<reference evidence="1 2" key="1">
    <citation type="submission" date="2024-01" db="EMBL/GenBank/DDBJ databases">
        <title>Comparative genomics of Cryptococcus and Kwoniella reveals pathogenesis evolution and contrasting modes of karyotype evolution via chromosome fusion or intercentromeric recombination.</title>
        <authorList>
            <person name="Coelho M.A."/>
            <person name="David-Palma M."/>
            <person name="Shea T."/>
            <person name="Bowers K."/>
            <person name="McGinley-Smith S."/>
            <person name="Mohammad A.W."/>
            <person name="Gnirke A."/>
            <person name="Yurkov A.M."/>
            <person name="Nowrousian M."/>
            <person name="Sun S."/>
            <person name="Cuomo C.A."/>
            <person name="Heitman J."/>
        </authorList>
    </citation>
    <scope>NUCLEOTIDE SEQUENCE [LARGE SCALE GENOMIC DNA]</scope>
    <source>
        <strain evidence="1 2">PYCC6329</strain>
    </source>
</reference>
<keyword evidence="2" id="KW-1185">Reference proteome</keyword>
<evidence type="ECO:0000313" key="1">
    <source>
        <dbReference type="EMBL" id="WWD04727.1"/>
    </source>
</evidence>
<name>A0AAX4KE06_9TREE</name>
<dbReference type="Proteomes" id="UP001358614">
    <property type="component" value="Chromosome 1"/>
</dbReference>
<proteinExistence type="predicted"/>
<accession>A0AAX4KE06</accession>
<protein>
    <recommendedName>
        <fullName evidence="3">ASX DEUBAD domain-containing protein</fullName>
    </recommendedName>
</protein>
<dbReference type="KEGG" id="ker:91101602"/>